<dbReference type="RefSeq" id="WP_089415757.1">
    <property type="nucleotide sequence ID" value="NZ_CP022423.1"/>
</dbReference>
<dbReference type="EMBL" id="CP022423">
    <property type="protein sequence ID" value="ASM76391.1"/>
    <property type="molecule type" value="Genomic_DNA"/>
</dbReference>
<dbReference type="Proteomes" id="UP000199729">
    <property type="component" value="Chromosome"/>
</dbReference>
<dbReference type="InterPro" id="IPR021874">
    <property type="entry name" value="Phage_Mu_Gp27"/>
</dbReference>
<dbReference type="KEGG" id="vff:VITFI_CDS0612"/>
<evidence type="ECO:0008006" key="3">
    <source>
        <dbReference type="Google" id="ProtNLM"/>
    </source>
</evidence>
<protein>
    <recommendedName>
        <fullName evidence="3">DUF3486 family protein</fullName>
    </recommendedName>
</protein>
<proteinExistence type="predicted"/>
<evidence type="ECO:0000313" key="2">
    <source>
        <dbReference type="Proteomes" id="UP000199729"/>
    </source>
</evidence>
<reference evidence="1 2" key="1">
    <citation type="submission" date="2017-07" db="EMBL/GenBank/DDBJ databases">
        <title>Complete Genome Sequence of the cosmetic ferment Vitreoscilla filiformis (ATCC15551).</title>
        <authorList>
            <person name="Contreras S."/>
            <person name="Sagory-Zalkind P."/>
            <person name="Blanquart H."/>
            <person name="Iltis A."/>
            <person name="Morand S.C."/>
        </authorList>
    </citation>
    <scope>NUCLEOTIDE SEQUENCE [LARGE SCALE GENOMIC DNA]</scope>
    <source>
        <strain evidence="1 2">ATCC 15551</strain>
    </source>
</reference>
<organism evidence="1 2">
    <name type="scientific">Vitreoscilla filiformis</name>
    <dbReference type="NCBI Taxonomy" id="63"/>
    <lineage>
        <taxon>Bacteria</taxon>
        <taxon>Pseudomonadati</taxon>
        <taxon>Pseudomonadota</taxon>
        <taxon>Betaproteobacteria</taxon>
        <taxon>Neisseriales</taxon>
        <taxon>Neisseriaceae</taxon>
        <taxon>Vitreoscilla</taxon>
    </lineage>
</organism>
<accession>A0A221KBH9</accession>
<keyword evidence="2" id="KW-1185">Reference proteome</keyword>
<dbReference type="AlphaFoldDB" id="A0A221KBH9"/>
<name>A0A221KBH9_VITFI</name>
<dbReference type="OrthoDB" id="371328at2"/>
<evidence type="ECO:0000313" key="1">
    <source>
        <dbReference type="EMBL" id="ASM76391.1"/>
    </source>
</evidence>
<gene>
    <name evidence="1" type="ORF">VITFI_CDS0612</name>
</gene>
<dbReference type="Pfam" id="PF11985">
    <property type="entry name" value="Phage_Mu_Gp27"/>
    <property type="match status" value="1"/>
</dbReference>
<sequence length="182" mass="20423">MARRSSIEDLPKETQERLADLIREGWTLDEITQVLTDMGAQVSRSAVGRYVQKQSMAMLRYQEAQQVAKVWVDRIEAEPDGDVARLLPQMLSAVAFTTIDAMSDAEDGAGSMDVALMARAIKDMSSAKINHANLELKMREVREQERRKALEDAAKVVGEAARAQGMDEEQVDFWRRKVLGVK</sequence>